<protein>
    <submittedName>
        <fullName evidence="6">Vegetative incompatibility protein HET-E-1</fullName>
    </submittedName>
</protein>
<dbReference type="Proteomes" id="UP001642464">
    <property type="component" value="Unassembled WGS sequence"/>
</dbReference>
<evidence type="ECO:0000313" key="8">
    <source>
        <dbReference type="Proteomes" id="UP001642464"/>
    </source>
</evidence>
<evidence type="ECO:0000313" key="4">
    <source>
        <dbReference type="EMBL" id="CAK9045529.1"/>
    </source>
</evidence>
<evidence type="ECO:0000313" key="7">
    <source>
        <dbReference type="EMBL" id="CAK9069829.1"/>
    </source>
</evidence>
<sequence>MLLCVTVALSAEKLPAATPLRPVSDQASVLPEGAFKRIGEPHWGHNGRTQLVAWRPDSNELASVGRDGYVRVWDVASRKELLNARFEGSARVLRYTADGEQLVLVVDGHPPRVIRWNADTGEIVAEKPLPELIGTRWKYFLVGSPQLQRLGMMCGSLVQVHDLETGDLLYELDMATLPNANRSSDGMVYARPMVFSPDGETLYVPVTDGFLRILPGEQRQLPQLKIGPLPQELRGYLSPSDLDVSPDGERLAACRDGWTMVYNLTENNPIQWLIDRFGCHDLTRFSPDSEMLIGGGHSGSVMLWEVPSGDMQVGYPLGHESLWDVAVSSNDERMALARSQNAIRLIDLASGEEETAELTPVFRRGLMFSSDGKTLVTAGERNRLFYWNVETCEELGHLTLPNEARHYLSFFSSDAQWLLSPKSDAESGQSYWRVYDLSSRSECRLFAEIDAAEVPQKLKAEDPVSEALLKGVVATFSIVACDLEAGQWGVATQSRVLAVGSIVPFAKAGVGAIATQSWANTTFGPRGLAMMGEGKTAQQALDALLETDEGRARRQVAIVDGEGRVAHFTGDACSKWAGAEVGEHFCCLGNILAGEEVVAEMARAFRESEGPLAERMVAALAAGQAAGGDRRGRQSAALLIVEKQGGFGGFNDRYIDLRVDDDPHPIEELERLLDLKLGRVTAE</sequence>
<dbReference type="InterPro" id="IPR010430">
    <property type="entry name" value="DUF1028"/>
</dbReference>
<feature type="repeat" description="WD" evidence="3">
    <location>
        <begin position="285"/>
        <end position="314"/>
    </location>
</feature>
<evidence type="ECO:0000313" key="5">
    <source>
        <dbReference type="EMBL" id="CAK9066889.1"/>
    </source>
</evidence>
<feature type="repeat" description="WD" evidence="3">
    <location>
        <begin position="42"/>
        <end position="83"/>
    </location>
</feature>
<dbReference type="Gene3D" id="3.60.20.10">
    <property type="entry name" value="Glutamine Phosphoribosylpyrophosphate, subunit 1, domain 1"/>
    <property type="match status" value="1"/>
</dbReference>
<reference evidence="6 8" key="1">
    <citation type="submission" date="2024-02" db="EMBL/GenBank/DDBJ databases">
        <authorList>
            <person name="Chen Y."/>
            <person name="Shah S."/>
            <person name="Dougan E. K."/>
            <person name="Thang M."/>
            <person name="Chan C."/>
        </authorList>
    </citation>
    <scope>NUCLEOTIDE SEQUENCE [LARGE SCALE GENOMIC DNA]</scope>
</reference>
<dbReference type="EMBL" id="CAXAMM010032502">
    <property type="protein sequence ID" value="CAK9069829.1"/>
    <property type="molecule type" value="Genomic_DNA"/>
</dbReference>
<dbReference type="PROSITE" id="PS50294">
    <property type="entry name" value="WD_REPEATS_REGION"/>
    <property type="match status" value="1"/>
</dbReference>
<dbReference type="EMBL" id="CAXAMM010031824">
    <property type="protein sequence ID" value="CAK9068783.1"/>
    <property type="molecule type" value="Genomic_DNA"/>
</dbReference>
<dbReference type="Pfam" id="PF00400">
    <property type="entry name" value="WD40"/>
    <property type="match status" value="2"/>
</dbReference>
<dbReference type="InterPro" id="IPR015943">
    <property type="entry name" value="WD40/YVTN_repeat-like_dom_sf"/>
</dbReference>
<name>A0ABP0NZG5_9DINO</name>
<comment type="caution">
    <text evidence="6">The sequence shown here is derived from an EMBL/GenBank/DDBJ whole genome shotgun (WGS) entry which is preliminary data.</text>
</comment>
<dbReference type="PANTHER" id="PTHR39328:SF1">
    <property type="entry name" value="BLL2871 PROTEIN"/>
    <property type="match status" value="1"/>
</dbReference>
<accession>A0ABP0NZG5</accession>
<evidence type="ECO:0000256" key="3">
    <source>
        <dbReference type="PROSITE-ProRule" id="PRU00221"/>
    </source>
</evidence>
<dbReference type="PROSITE" id="PS00678">
    <property type="entry name" value="WD_REPEATS_1"/>
    <property type="match status" value="1"/>
</dbReference>
<dbReference type="SUPFAM" id="SSF56235">
    <property type="entry name" value="N-terminal nucleophile aminohydrolases (Ntn hydrolases)"/>
    <property type="match status" value="1"/>
</dbReference>
<keyword evidence="1 3" id="KW-0853">WD repeat</keyword>
<dbReference type="InterPro" id="IPR029055">
    <property type="entry name" value="Ntn_hydrolases_N"/>
</dbReference>
<dbReference type="SUPFAM" id="SSF50998">
    <property type="entry name" value="Quinoprotein alcohol dehydrogenase-like"/>
    <property type="match status" value="1"/>
</dbReference>
<evidence type="ECO:0000313" key="6">
    <source>
        <dbReference type="EMBL" id="CAK9068783.1"/>
    </source>
</evidence>
<dbReference type="InterPro" id="IPR001680">
    <property type="entry name" value="WD40_rpt"/>
</dbReference>
<evidence type="ECO:0000256" key="1">
    <source>
        <dbReference type="ARBA" id="ARBA00022574"/>
    </source>
</evidence>
<organism evidence="6 8">
    <name type="scientific">Durusdinium trenchii</name>
    <dbReference type="NCBI Taxonomy" id="1381693"/>
    <lineage>
        <taxon>Eukaryota</taxon>
        <taxon>Sar</taxon>
        <taxon>Alveolata</taxon>
        <taxon>Dinophyceae</taxon>
        <taxon>Suessiales</taxon>
        <taxon>Symbiodiniaceae</taxon>
        <taxon>Durusdinium</taxon>
    </lineage>
</organism>
<dbReference type="InterPro" id="IPR019775">
    <property type="entry name" value="WD40_repeat_CS"/>
</dbReference>
<gene>
    <name evidence="4" type="ORF">SCF082_LOCUS25724</name>
    <name evidence="5" type="ORF">SCF082_LOCUS33958</name>
    <name evidence="6" type="ORF">SCF082_LOCUS34574</name>
    <name evidence="7" type="ORF">SCF082_LOCUS34879</name>
</gene>
<keyword evidence="8" id="KW-1185">Reference proteome</keyword>
<dbReference type="InterPro" id="IPR011047">
    <property type="entry name" value="Quinoprotein_ADH-like_sf"/>
</dbReference>
<dbReference type="EMBL" id="CAXAMM010030669">
    <property type="protein sequence ID" value="CAK9066889.1"/>
    <property type="molecule type" value="Genomic_DNA"/>
</dbReference>
<dbReference type="PROSITE" id="PS50082">
    <property type="entry name" value="WD_REPEATS_2"/>
    <property type="match status" value="2"/>
</dbReference>
<dbReference type="EMBL" id="CAXAMM010019358">
    <property type="protein sequence ID" value="CAK9045529.1"/>
    <property type="molecule type" value="Genomic_DNA"/>
</dbReference>
<dbReference type="Pfam" id="PF06267">
    <property type="entry name" value="DUF1028"/>
    <property type="match status" value="1"/>
</dbReference>
<keyword evidence="2" id="KW-0677">Repeat</keyword>
<dbReference type="Gene3D" id="2.130.10.10">
    <property type="entry name" value="YVTN repeat-like/Quinoprotein amine dehydrogenase"/>
    <property type="match status" value="2"/>
</dbReference>
<evidence type="ECO:0000256" key="2">
    <source>
        <dbReference type="ARBA" id="ARBA00022737"/>
    </source>
</evidence>
<dbReference type="PANTHER" id="PTHR39328">
    <property type="entry name" value="BLL2871 PROTEIN"/>
    <property type="match status" value="1"/>
</dbReference>
<proteinExistence type="predicted"/>
<dbReference type="SMART" id="SM00320">
    <property type="entry name" value="WD40"/>
    <property type="match status" value="5"/>
</dbReference>